<evidence type="ECO:0000313" key="2">
    <source>
        <dbReference type="Proteomes" id="UP000185003"/>
    </source>
</evidence>
<organism evidence="1 2">
    <name type="scientific">Chitinophaga niabensis</name>
    <dbReference type="NCBI Taxonomy" id="536979"/>
    <lineage>
        <taxon>Bacteria</taxon>
        <taxon>Pseudomonadati</taxon>
        <taxon>Bacteroidota</taxon>
        <taxon>Chitinophagia</taxon>
        <taxon>Chitinophagales</taxon>
        <taxon>Chitinophagaceae</taxon>
        <taxon>Chitinophaga</taxon>
    </lineage>
</organism>
<proteinExistence type="predicted"/>
<reference evidence="1 2" key="1">
    <citation type="submission" date="2016-11" db="EMBL/GenBank/DDBJ databases">
        <authorList>
            <person name="Jaros S."/>
            <person name="Januszkiewicz K."/>
            <person name="Wedrychowicz H."/>
        </authorList>
    </citation>
    <scope>NUCLEOTIDE SEQUENCE [LARGE SCALE GENOMIC DNA]</scope>
    <source>
        <strain evidence="1 2">DSM 24787</strain>
    </source>
</reference>
<sequence length="725" mass="83126">MRYLLILVCCIPVYSNAQKIPIGYDAFRLWEQLPQQRIGVRAYMRSTYSRTGGSYDASNFLFMNKEDENVTLDVKGNGVLYFFRTNHWHGSPWHFVVDGKDNIVSETATADPVDAVKKYKNTVFIPTSTFPEPLAWTWGTTKGANLIWTPMPFRDSLRIAYSRTFYGTGYYIYHLYANPTGLPSWNLHKTPDKDVVDFVNRAGTDIAPKDIKKLEGTIKLNKEQVVLANITSSSSIRALKLRLPLDKAEALERIRIRVTWDNAAYPSIDAPICLFFGAGTFFNRERKEYLVKGLPINIRYDYPNNKVELACYYPMPFFRSAKFELTGITPGDAAIDYEIRYERFKTPAHQSSYFHATYRDFPKPEFGQDMTWLDTKGEEGQEEWTGSFLGTSFIFSHNANLHTLEGDPRFFFDNSQSPQAYGTGTEEWAGGGDYWGGENMTLPLAGHPCGATEKKTAVNDKDLIQSAYRFLVADLMPFGNRAVIRFEHNENVSQEHYEAVSYWYGLPASSLVKTDSIDIGKPEDEQRHAYNSPQASEVETIRSKYEWGPDVYPAQTWGYDLRKRDEYKDLIGKEIYPAQEQDGRHTTGTSEFTVKLRKDNKGVLLRRTLDYSYPNQNAEVFVSTDGKNWQKAGNWYLAGANTYMISRPEGELSPRKYKVETSNRRFRDDEFLIPANLTKGKPAIRIKIKFVPGNQELYPGHPFPNGSAWSELKYDIYNYVLPNFK</sequence>
<dbReference type="InterPro" id="IPR021345">
    <property type="entry name" value="DUF2961"/>
</dbReference>
<evidence type="ECO:0008006" key="3">
    <source>
        <dbReference type="Google" id="ProtNLM"/>
    </source>
</evidence>
<dbReference type="Pfam" id="PF11175">
    <property type="entry name" value="DUF2961"/>
    <property type="match status" value="1"/>
</dbReference>
<dbReference type="AlphaFoldDB" id="A0A1N6KET7"/>
<protein>
    <recommendedName>
        <fullName evidence="3">DUF2961 domain-containing protein</fullName>
    </recommendedName>
</protein>
<gene>
    <name evidence="1" type="ORF">SAMN04488055_5676</name>
</gene>
<dbReference type="Gene3D" id="2.60.120.1390">
    <property type="match status" value="2"/>
</dbReference>
<keyword evidence="2" id="KW-1185">Reference proteome</keyword>
<dbReference type="EMBL" id="FSRA01000002">
    <property type="protein sequence ID" value="SIO54837.1"/>
    <property type="molecule type" value="Genomic_DNA"/>
</dbReference>
<accession>A0A1N6KET7</accession>
<evidence type="ECO:0000313" key="1">
    <source>
        <dbReference type="EMBL" id="SIO54837.1"/>
    </source>
</evidence>
<dbReference type="OrthoDB" id="2518538at2"/>
<dbReference type="Proteomes" id="UP000185003">
    <property type="component" value="Unassembled WGS sequence"/>
</dbReference>
<dbReference type="RefSeq" id="WP_074242883.1">
    <property type="nucleotide sequence ID" value="NZ_FSRA01000002.1"/>
</dbReference>
<name>A0A1N6KET7_9BACT</name>
<dbReference type="STRING" id="536979.SAMN04488055_5676"/>